<evidence type="ECO:0000256" key="4">
    <source>
        <dbReference type="ARBA" id="ARBA00022777"/>
    </source>
</evidence>
<evidence type="ECO:0000256" key="1">
    <source>
        <dbReference type="ARBA" id="ARBA00000085"/>
    </source>
</evidence>
<dbReference type="SUPFAM" id="SSF55874">
    <property type="entry name" value="ATPase domain of HSP90 chaperone/DNA topoisomerase II/histidine kinase"/>
    <property type="match status" value="1"/>
</dbReference>
<proteinExistence type="predicted"/>
<dbReference type="InterPro" id="IPR050482">
    <property type="entry name" value="Sensor_HK_TwoCompSys"/>
</dbReference>
<reference evidence="7 8" key="1">
    <citation type="submission" date="2015-09" db="EMBL/GenBank/DDBJ databases">
        <authorList>
            <person name="Xu Y."/>
            <person name="Nagy A."/>
            <person name="Liu N.T."/>
            <person name="Nou X."/>
        </authorList>
    </citation>
    <scope>NUCLEOTIDE SEQUENCE [LARGE SCALE GENOMIC DNA]</scope>
    <source>
        <strain evidence="7 8">FC1138</strain>
    </source>
</reference>
<keyword evidence="4 7" id="KW-0418">Kinase</keyword>
<evidence type="ECO:0000259" key="6">
    <source>
        <dbReference type="Pfam" id="PF02518"/>
    </source>
</evidence>
<comment type="catalytic activity">
    <reaction evidence="1">
        <text>ATP + protein L-histidine = ADP + protein N-phospho-L-histidine.</text>
        <dbReference type="EC" id="2.7.13.3"/>
    </reaction>
</comment>
<protein>
    <recommendedName>
        <fullName evidence="2">histidine kinase</fullName>
        <ecNumber evidence="2">2.7.13.3</ecNumber>
    </recommendedName>
</protein>
<evidence type="ECO:0000256" key="3">
    <source>
        <dbReference type="ARBA" id="ARBA00022679"/>
    </source>
</evidence>
<evidence type="ECO:0000313" key="8">
    <source>
        <dbReference type="Proteomes" id="UP000077927"/>
    </source>
</evidence>
<dbReference type="AlphaFoldDB" id="A0AAC9FQC1"/>
<feature type="domain" description="Histidine kinase/HSP90-like ATPase" evidence="6">
    <location>
        <begin position="10"/>
        <end position="100"/>
    </location>
</feature>
<evidence type="ECO:0000313" key="7">
    <source>
        <dbReference type="EMBL" id="ANH72362.1"/>
    </source>
</evidence>
<dbReference type="Proteomes" id="UP000077927">
    <property type="component" value="Chromosome 1"/>
</dbReference>
<keyword evidence="3" id="KW-0808">Transferase</keyword>
<dbReference type="Gene3D" id="3.30.565.10">
    <property type="entry name" value="Histidine kinase-like ATPase, C-terminal domain"/>
    <property type="match status" value="1"/>
</dbReference>
<evidence type="ECO:0000256" key="2">
    <source>
        <dbReference type="ARBA" id="ARBA00012438"/>
    </source>
</evidence>
<accession>A0AAC9FQC1</accession>
<dbReference type="PANTHER" id="PTHR24421:SF10">
    <property type="entry name" value="NITRATE_NITRITE SENSOR PROTEIN NARQ"/>
    <property type="match status" value="1"/>
</dbReference>
<dbReference type="EC" id="2.7.13.3" evidence="2"/>
<dbReference type="GO" id="GO:0000160">
    <property type="term" value="P:phosphorelay signal transduction system"/>
    <property type="evidence" value="ECO:0007669"/>
    <property type="project" value="UniProtKB-KW"/>
</dbReference>
<sequence length="101" mass="10747">MGGVGASSALHVLRIVQESIANILHHTRASEIRVAIARVGEGVTVSIDDNGQGFDVRQALGTAAGRGLHHQQRCAHAIGGRVDWHSGPMGTHFMPWLPLAR</sequence>
<name>A0AAC9FQC1_9RALS</name>
<dbReference type="GO" id="GO:0004673">
    <property type="term" value="F:protein histidine kinase activity"/>
    <property type="evidence" value="ECO:0007669"/>
    <property type="project" value="UniProtKB-EC"/>
</dbReference>
<evidence type="ECO:0000256" key="5">
    <source>
        <dbReference type="ARBA" id="ARBA00023012"/>
    </source>
</evidence>
<dbReference type="KEGG" id="rin:ACS15_2193"/>
<dbReference type="InterPro" id="IPR003594">
    <property type="entry name" value="HATPase_dom"/>
</dbReference>
<dbReference type="InterPro" id="IPR036890">
    <property type="entry name" value="HATPase_C_sf"/>
</dbReference>
<gene>
    <name evidence="7" type="ORF">ACS15_2193</name>
</gene>
<dbReference type="PANTHER" id="PTHR24421">
    <property type="entry name" value="NITRATE/NITRITE SENSOR PROTEIN NARX-RELATED"/>
    <property type="match status" value="1"/>
</dbReference>
<dbReference type="Pfam" id="PF02518">
    <property type="entry name" value="HATPase_c"/>
    <property type="match status" value="1"/>
</dbReference>
<keyword evidence="5" id="KW-0902">Two-component regulatory system</keyword>
<dbReference type="EMBL" id="CP012605">
    <property type="protein sequence ID" value="ANH72362.1"/>
    <property type="molecule type" value="Genomic_DNA"/>
</dbReference>
<organism evidence="7 8">
    <name type="scientific">Ralstonia insidiosa</name>
    <dbReference type="NCBI Taxonomy" id="190721"/>
    <lineage>
        <taxon>Bacteria</taxon>
        <taxon>Pseudomonadati</taxon>
        <taxon>Pseudomonadota</taxon>
        <taxon>Betaproteobacteria</taxon>
        <taxon>Burkholderiales</taxon>
        <taxon>Burkholderiaceae</taxon>
        <taxon>Ralstonia</taxon>
    </lineage>
</organism>